<feature type="domain" description="Glycosyl transferase family 1" evidence="2">
    <location>
        <begin position="599"/>
        <end position="760"/>
    </location>
</feature>
<dbReference type="PANTHER" id="PTHR46401">
    <property type="entry name" value="GLYCOSYLTRANSFERASE WBBK-RELATED"/>
    <property type="match status" value="1"/>
</dbReference>
<dbReference type="EMBL" id="MT141484">
    <property type="protein sequence ID" value="QJA62876.1"/>
    <property type="molecule type" value="Genomic_DNA"/>
</dbReference>
<evidence type="ECO:0000256" key="1">
    <source>
        <dbReference type="ARBA" id="ARBA00022679"/>
    </source>
</evidence>
<organism evidence="4">
    <name type="scientific">viral metagenome</name>
    <dbReference type="NCBI Taxonomy" id="1070528"/>
    <lineage>
        <taxon>unclassified sequences</taxon>
        <taxon>metagenomes</taxon>
        <taxon>organismal metagenomes</taxon>
    </lineage>
</organism>
<dbReference type="InterPro" id="IPR001173">
    <property type="entry name" value="Glyco_trans_2-like"/>
</dbReference>
<dbReference type="AlphaFoldDB" id="A0A6M3IYV5"/>
<dbReference type="InterPro" id="IPR029044">
    <property type="entry name" value="Nucleotide-diphossugar_trans"/>
</dbReference>
<dbReference type="GO" id="GO:0016757">
    <property type="term" value="F:glycosyltransferase activity"/>
    <property type="evidence" value="ECO:0007669"/>
    <property type="project" value="InterPro"/>
</dbReference>
<evidence type="ECO:0000313" key="4">
    <source>
        <dbReference type="EMBL" id="QJA62876.1"/>
    </source>
</evidence>
<dbReference type="GO" id="GO:0009103">
    <property type="term" value="P:lipopolysaccharide biosynthetic process"/>
    <property type="evidence" value="ECO:0007669"/>
    <property type="project" value="TreeGrafter"/>
</dbReference>
<feature type="domain" description="Glycosyltransferase 2-like" evidence="3">
    <location>
        <begin position="25"/>
        <end position="141"/>
    </location>
</feature>
<dbReference type="Pfam" id="PF00534">
    <property type="entry name" value="Glycos_transf_1"/>
    <property type="match status" value="1"/>
</dbReference>
<dbReference type="SUPFAM" id="SSF48452">
    <property type="entry name" value="TPR-like"/>
    <property type="match status" value="1"/>
</dbReference>
<evidence type="ECO:0000259" key="2">
    <source>
        <dbReference type="Pfam" id="PF00534"/>
    </source>
</evidence>
<sequence length="785" mass="88753">MTQPTIALAMIIGGSPYREGGNGVEALKACLESARPVAFDQIVLVDTGVNDAALEVITAESEARIALGLTPIETPKFDWIGNFAAARNESFRHVATDWAFWMDDDDVMEDADQLRSLLDGVPDDVGGFWLPYLYAFDEQGNCTTLLDRERLLRVNVGWDWQGWLHESMVPRFPVAWGRSDKVTLRHTSRHSTRTDRNMPILMKWMAAEPHNIRIKLFIGNQWFAEQDWQKAVKWYAEFWQDGRGNPYDRFQAATYGARAARELHNLAAANIADLQAVTLFPDWADGWIGLAENALQAERWQQSVTYCEIAASRKPADKIVMVNPLDYTWRLERIWTKALAEVGEYEQALLHCERGLMVRPADKEDIANRDRLQVAIERQEAVKSFMRLTAKASQRSVLTIASGLEDGLMTEKAVRDVVVPLLIRGRRGTKPTAIIFCGQSVEQWAAPTPGTTGIGGSETAVVEIANRMAADGWGVEVYNNSGPLEGIYDGVLYADWQRFNFNDNPDLLISWRNPKLGTACPKARQRWLWQHDLNYGDQRDLTQFDLVCGVSAWHADYLRRCYPYAAEHISYLPNGIDLDKFKVEPTPTRVPFRCVYSSSPDRGLETLLRLWPQIVRAEPAAELHIFYGWESLMATARHNVPQLYDLRKRVEDSIAQMPSVKWRGRVSQQELAKEFLQADAWLYPAHFVEVFCITAYECMAAGVLPVVSAVGNLPYAVGEAGLEVWGQSRGAAFGEAFVDASLRALQDVGLRHALRNKGIERAQAQSWDKVYEEHWKPKLERVCTS</sequence>
<dbReference type="Gene3D" id="3.90.550.10">
    <property type="entry name" value="Spore Coat Polysaccharide Biosynthesis Protein SpsA, Chain A"/>
    <property type="match status" value="1"/>
</dbReference>
<name>A0A6M3IYV5_9ZZZZ</name>
<reference evidence="4" key="1">
    <citation type="submission" date="2020-03" db="EMBL/GenBank/DDBJ databases">
        <title>The deep terrestrial virosphere.</title>
        <authorList>
            <person name="Holmfeldt K."/>
            <person name="Nilsson E."/>
            <person name="Simone D."/>
            <person name="Lopez-Fernandez M."/>
            <person name="Wu X."/>
            <person name="de Brujin I."/>
            <person name="Lundin D."/>
            <person name="Andersson A."/>
            <person name="Bertilsson S."/>
            <person name="Dopson M."/>
        </authorList>
    </citation>
    <scope>NUCLEOTIDE SEQUENCE</scope>
    <source>
        <strain evidence="5">MM415A00616</strain>
        <strain evidence="4">MM415B00708</strain>
    </source>
</reference>
<evidence type="ECO:0000313" key="5">
    <source>
        <dbReference type="EMBL" id="QJA80922.1"/>
    </source>
</evidence>
<gene>
    <name evidence="5" type="ORF">MM415A00616_0005</name>
    <name evidence="4" type="ORF">MM415B00708_0011</name>
</gene>
<dbReference type="EMBL" id="MT142441">
    <property type="protein sequence ID" value="QJA80922.1"/>
    <property type="molecule type" value="Genomic_DNA"/>
</dbReference>
<proteinExistence type="predicted"/>
<keyword evidence="1 4" id="KW-0808">Transferase</keyword>
<protein>
    <submittedName>
        <fullName evidence="4">Putative glycosyltransferase</fullName>
    </submittedName>
</protein>
<dbReference type="SUPFAM" id="SSF53756">
    <property type="entry name" value="UDP-Glycosyltransferase/glycogen phosphorylase"/>
    <property type="match status" value="1"/>
</dbReference>
<dbReference type="CDD" id="cd03801">
    <property type="entry name" value="GT4_PimA-like"/>
    <property type="match status" value="1"/>
</dbReference>
<evidence type="ECO:0000259" key="3">
    <source>
        <dbReference type="Pfam" id="PF00535"/>
    </source>
</evidence>
<dbReference type="PANTHER" id="PTHR46401:SF2">
    <property type="entry name" value="GLYCOSYLTRANSFERASE WBBK-RELATED"/>
    <property type="match status" value="1"/>
</dbReference>
<dbReference type="Gene3D" id="1.25.40.10">
    <property type="entry name" value="Tetratricopeptide repeat domain"/>
    <property type="match status" value="1"/>
</dbReference>
<dbReference type="InterPro" id="IPR001296">
    <property type="entry name" value="Glyco_trans_1"/>
</dbReference>
<dbReference type="SUPFAM" id="SSF53448">
    <property type="entry name" value="Nucleotide-diphospho-sugar transferases"/>
    <property type="match status" value="1"/>
</dbReference>
<accession>A0A6M3IYV5</accession>
<dbReference type="InterPro" id="IPR011990">
    <property type="entry name" value="TPR-like_helical_dom_sf"/>
</dbReference>
<dbReference type="Gene3D" id="3.40.50.2000">
    <property type="entry name" value="Glycogen Phosphorylase B"/>
    <property type="match status" value="2"/>
</dbReference>
<dbReference type="Pfam" id="PF00535">
    <property type="entry name" value="Glycos_transf_2"/>
    <property type="match status" value="1"/>
</dbReference>